<dbReference type="Proteomes" id="UP000552045">
    <property type="component" value="Unassembled WGS sequence"/>
</dbReference>
<organism evidence="2 3">
    <name type="scientific">Microbacterium pseudoresistens</name>
    <dbReference type="NCBI Taxonomy" id="640634"/>
    <lineage>
        <taxon>Bacteria</taxon>
        <taxon>Bacillati</taxon>
        <taxon>Actinomycetota</taxon>
        <taxon>Actinomycetes</taxon>
        <taxon>Micrococcales</taxon>
        <taxon>Microbacteriaceae</taxon>
        <taxon>Microbacterium</taxon>
    </lineage>
</organism>
<accession>A0A7Y9JNJ0</accession>
<comment type="caution">
    <text evidence="2">The sequence shown here is derived from an EMBL/GenBank/DDBJ whole genome shotgun (WGS) entry which is preliminary data.</text>
</comment>
<proteinExistence type="predicted"/>
<keyword evidence="1" id="KW-0812">Transmembrane</keyword>
<dbReference type="Pfam" id="PF13196">
    <property type="entry name" value="DUF4012"/>
    <property type="match status" value="1"/>
</dbReference>
<dbReference type="EMBL" id="JACCBH010000001">
    <property type="protein sequence ID" value="NYD54593.1"/>
    <property type="molecule type" value="Genomic_DNA"/>
</dbReference>
<sequence length="609" mass="64486">MNRADPDAPGRAMHRKRTQTKPRRRLGLWISLGALLFVLIAIVAIGGWLASQIYGQADRVRAHLDAALSHVSEVQQGVMDGDFDSASVAAEQFAEETGSARAEAQGRLWSFAESLPVGLADDLVAVRLVAESADQLARDVVQPMSSVDLAALVPRGGAIDVGALAQLSGLLDQAEAGARTALESLDPINRENLIGPVSAGVTKLENALNSILPMLQPMRDVLEVLPEALGSPEPKNYLLMFQGTSEARSLGGNAAVFLVLHADNGVVSIVQRADSSDFSSRADPIVPLNPESVAIYGDKIGRYTPDPTMVPDFTEATSIILGFWADRFDMTFDGVISIDPVALAYVLGATGPVQLPTGDTLSAANATSLLLNEVYFRYETNLEQNAFFAAAADAVYTAVTNGPANPVAFISAIARGADEGRILYRSNDERQTELIAGSRMSGVMPQNNSDSTVLGVYVNDNTGSKKSYYLDMAIEASSTRCEAEPAEYSGAVTLSSSLSADIAGRLPPYIKGPYFAAEEISTYVVLYGPVGGALDEVLIDGAPAPVLSAGQHLGRPAVKVEVSHWLESSHTIAFRFHAAEASSELGPLNVWHTPMSRATSVAITEPGCS</sequence>
<name>A0A7Y9JNJ0_9MICO</name>
<keyword evidence="3" id="KW-1185">Reference proteome</keyword>
<evidence type="ECO:0008006" key="4">
    <source>
        <dbReference type="Google" id="ProtNLM"/>
    </source>
</evidence>
<feature type="transmembrane region" description="Helical" evidence="1">
    <location>
        <begin position="26"/>
        <end position="50"/>
    </location>
</feature>
<dbReference type="AlphaFoldDB" id="A0A7Y9JNJ0"/>
<evidence type="ECO:0000313" key="3">
    <source>
        <dbReference type="Proteomes" id="UP000552045"/>
    </source>
</evidence>
<keyword evidence="1" id="KW-1133">Transmembrane helix</keyword>
<protein>
    <recommendedName>
        <fullName evidence="4">DUF4012 domain-containing protein</fullName>
    </recommendedName>
</protein>
<reference evidence="2 3" key="1">
    <citation type="submission" date="2020-07" db="EMBL/GenBank/DDBJ databases">
        <title>Sequencing the genomes of 1000 actinobacteria strains.</title>
        <authorList>
            <person name="Klenk H.-P."/>
        </authorList>
    </citation>
    <scope>NUCLEOTIDE SEQUENCE [LARGE SCALE GENOMIC DNA]</scope>
    <source>
        <strain evidence="2 3">DSM 22185</strain>
    </source>
</reference>
<keyword evidence="1" id="KW-0472">Membrane</keyword>
<dbReference type="RefSeq" id="WP_179433023.1">
    <property type="nucleotide sequence ID" value="NZ_BAABLC010000001.1"/>
</dbReference>
<dbReference type="InterPro" id="IPR025101">
    <property type="entry name" value="DUF4012"/>
</dbReference>
<evidence type="ECO:0000256" key="1">
    <source>
        <dbReference type="SAM" id="Phobius"/>
    </source>
</evidence>
<gene>
    <name evidence="2" type="ORF">BKA02_001648</name>
</gene>
<evidence type="ECO:0000313" key="2">
    <source>
        <dbReference type="EMBL" id="NYD54593.1"/>
    </source>
</evidence>